<accession>A0ABT8N1D1</accession>
<reference evidence="1 2" key="1">
    <citation type="submission" date="2023-06" db="EMBL/GenBank/DDBJ databases">
        <title>Novel species in genus Planococcus.</title>
        <authorList>
            <person name="Ning S."/>
        </authorList>
    </citation>
    <scope>NUCLEOTIDE SEQUENCE [LARGE SCALE GENOMIC DNA]</scope>
    <source>
        <strain evidence="1 2">N028</strain>
    </source>
</reference>
<organism evidence="1 2">
    <name type="scientific">Planococcus shixiaomingii</name>
    <dbReference type="NCBI Taxonomy" id="3058393"/>
    <lineage>
        <taxon>Bacteria</taxon>
        <taxon>Bacillati</taxon>
        <taxon>Bacillota</taxon>
        <taxon>Bacilli</taxon>
        <taxon>Bacillales</taxon>
        <taxon>Caryophanaceae</taxon>
        <taxon>Planococcus</taxon>
    </lineage>
</organism>
<proteinExistence type="predicted"/>
<dbReference type="EMBL" id="JAUJWV010000001">
    <property type="protein sequence ID" value="MDN7241701.1"/>
    <property type="molecule type" value="Genomic_DNA"/>
</dbReference>
<sequence length="132" mass="15596">MGNWYIDMHGEDAFNQMIVEFSEKGMWDVNKEGEKYRVRVIEQDKTLIIDLFNRKTGARSDRLFPVGGFTMAQREVIAEKALAYAEQELPIMWKEIISPLIGGYWDDEEWDIIKMHDIDRSKINPSYLNYLK</sequence>
<dbReference type="Proteomes" id="UP001172055">
    <property type="component" value="Unassembled WGS sequence"/>
</dbReference>
<name>A0ABT8N1D1_9BACL</name>
<gene>
    <name evidence="1" type="ORF">QWY14_07840</name>
</gene>
<dbReference type="RefSeq" id="WP_301723309.1">
    <property type="nucleotide sequence ID" value="NZ_JAUJWV010000001.1"/>
</dbReference>
<evidence type="ECO:0000313" key="2">
    <source>
        <dbReference type="Proteomes" id="UP001172055"/>
    </source>
</evidence>
<protein>
    <submittedName>
        <fullName evidence="1">Uncharacterized protein</fullName>
    </submittedName>
</protein>
<comment type="caution">
    <text evidence="1">The sequence shown here is derived from an EMBL/GenBank/DDBJ whole genome shotgun (WGS) entry which is preliminary data.</text>
</comment>
<evidence type="ECO:0000313" key="1">
    <source>
        <dbReference type="EMBL" id="MDN7241701.1"/>
    </source>
</evidence>
<keyword evidence="2" id="KW-1185">Reference proteome</keyword>